<evidence type="ECO:0000256" key="3">
    <source>
        <dbReference type="ARBA" id="ARBA00022771"/>
    </source>
</evidence>
<evidence type="ECO:0000256" key="1">
    <source>
        <dbReference type="ARBA" id="ARBA00004123"/>
    </source>
</evidence>
<dbReference type="PANTHER" id="PTHR15835">
    <property type="entry name" value="NUCLEAR-INTERACTING PARTNER OF ALK"/>
    <property type="match status" value="1"/>
</dbReference>
<keyword evidence="3" id="KW-0863">Zinc-finger</keyword>
<keyword evidence="5" id="KW-0539">Nucleus</keyword>
<keyword evidence="4" id="KW-0862">Zinc</keyword>
<evidence type="ECO:0000256" key="5">
    <source>
        <dbReference type="ARBA" id="ARBA00023242"/>
    </source>
</evidence>
<feature type="region of interest" description="Disordered" evidence="6">
    <location>
        <begin position="418"/>
        <end position="457"/>
    </location>
</feature>
<comment type="subcellular location">
    <subcellularLocation>
        <location evidence="1">Nucleus</location>
    </subcellularLocation>
</comment>
<reference evidence="9" key="1">
    <citation type="submission" date="2021-01" db="EMBL/GenBank/DDBJ databases">
        <authorList>
            <person name="Corre E."/>
            <person name="Pelletier E."/>
            <person name="Niang G."/>
            <person name="Scheremetjew M."/>
            <person name="Finn R."/>
            <person name="Kale V."/>
            <person name="Holt S."/>
            <person name="Cochrane G."/>
            <person name="Meng A."/>
            <person name="Brown T."/>
            <person name="Cohen L."/>
        </authorList>
    </citation>
    <scope>NUCLEOTIDE SEQUENCE</scope>
    <source>
        <strain evidence="9">RCC1130</strain>
    </source>
</reference>
<dbReference type="EMBL" id="HBER01013659">
    <property type="protein sequence ID" value="CAD8531554.1"/>
    <property type="molecule type" value="Transcribed_RNA"/>
</dbReference>
<feature type="region of interest" description="Disordered" evidence="6">
    <location>
        <begin position="31"/>
        <end position="60"/>
    </location>
</feature>
<name>A0A7S0ITK8_9EUKA</name>
<dbReference type="InterPro" id="IPR013909">
    <property type="entry name" value="NuBaID_C"/>
</dbReference>
<dbReference type="AlphaFoldDB" id="A0A7S0ITK8"/>
<dbReference type="Pfam" id="PF07967">
    <property type="entry name" value="zf-C3HC"/>
    <property type="match status" value="1"/>
</dbReference>
<gene>
    <name evidence="9" type="ORF">CLEP1334_LOCUS6806</name>
</gene>
<dbReference type="InterPro" id="IPR012935">
    <property type="entry name" value="NuBaID_N"/>
</dbReference>
<protein>
    <recommendedName>
        <fullName evidence="10">C3HC-type domain-containing protein</fullName>
    </recommendedName>
</protein>
<dbReference type="Pfam" id="PF08600">
    <property type="entry name" value="NuBaID_C"/>
    <property type="match status" value="1"/>
</dbReference>
<evidence type="ECO:0000256" key="2">
    <source>
        <dbReference type="ARBA" id="ARBA00022723"/>
    </source>
</evidence>
<sequence>MQAAPMSNLKGSALKRQVEALLQSIDAALDDPVGQGASAPSSASPPPAASEAGVAAQKDMRSLATPALAAPAGELPPSLATASPFSLGSGSPFARTSPFGAGSPFATSFARASNSLVPFGAAAVPAMPTADEPAATERLSFTDVEVEAQGDGEAKRADMCQPHSRDEFLQRLSTFRTAHRWFAKPGELAPPQCARHGWLLEARNQLACSVCGAKITAPESFTAPSAVAAVVTLLSSAHRPLCAWRDNPSPLSFCALLLPGRLGAPPSLAGGVNASREALVARFNGMLLLHALPKLSCAFTSQLERCAAVVGKQDVAALHAGLLALLAPSASFALGEVEMDRRRTAGVLALLGWRASRKRLVAGGGAVEAIECSEDARTVGLWQYEPLHQVSHALAVSLVQHGSSSPASHAERRLVIVADGKEAHSPSPLRKRSREVAESTPPSAERAGAERAGSRPLAKRALRPLDPVAEHSLWSPWLAVADGDSVPAWMRCAQLLLSPAHCTQPARPPTHQAISAMLALV</sequence>
<dbReference type="GO" id="GO:0005634">
    <property type="term" value="C:nucleus"/>
    <property type="evidence" value="ECO:0007669"/>
    <property type="project" value="UniProtKB-SubCell"/>
</dbReference>
<dbReference type="PANTHER" id="PTHR15835:SF6">
    <property type="entry name" value="ZINC FINGER C3HC-TYPE PROTEIN 1"/>
    <property type="match status" value="1"/>
</dbReference>
<feature type="domain" description="C3HC-type" evidence="7">
    <location>
        <begin position="162"/>
        <end position="256"/>
    </location>
</feature>
<evidence type="ECO:0000259" key="7">
    <source>
        <dbReference type="Pfam" id="PF07967"/>
    </source>
</evidence>
<feature type="compositionally biased region" description="Low complexity" evidence="6">
    <location>
        <begin position="49"/>
        <end position="60"/>
    </location>
</feature>
<evidence type="ECO:0008006" key="10">
    <source>
        <dbReference type="Google" id="ProtNLM"/>
    </source>
</evidence>
<feature type="compositionally biased region" description="Low complexity" evidence="6">
    <location>
        <begin position="32"/>
        <end position="42"/>
    </location>
</feature>
<accession>A0A7S0ITK8</accession>
<organism evidence="9">
    <name type="scientific">Calcidiscus leptoporus</name>
    <dbReference type="NCBI Taxonomy" id="127549"/>
    <lineage>
        <taxon>Eukaryota</taxon>
        <taxon>Haptista</taxon>
        <taxon>Haptophyta</taxon>
        <taxon>Prymnesiophyceae</taxon>
        <taxon>Coccolithales</taxon>
        <taxon>Calcidiscaceae</taxon>
        <taxon>Calcidiscus</taxon>
    </lineage>
</organism>
<evidence type="ECO:0000256" key="6">
    <source>
        <dbReference type="SAM" id="MobiDB-lite"/>
    </source>
</evidence>
<proteinExistence type="predicted"/>
<feature type="domain" description="NuBaID C-terminal" evidence="8">
    <location>
        <begin position="346"/>
        <end position="480"/>
    </location>
</feature>
<evidence type="ECO:0000256" key="4">
    <source>
        <dbReference type="ARBA" id="ARBA00022833"/>
    </source>
</evidence>
<evidence type="ECO:0000259" key="8">
    <source>
        <dbReference type="Pfam" id="PF08600"/>
    </source>
</evidence>
<keyword evidence="2" id="KW-0479">Metal-binding</keyword>
<dbReference type="GO" id="GO:0008270">
    <property type="term" value="F:zinc ion binding"/>
    <property type="evidence" value="ECO:0007669"/>
    <property type="project" value="UniProtKB-KW"/>
</dbReference>
<evidence type="ECO:0000313" key="9">
    <source>
        <dbReference type="EMBL" id="CAD8531554.1"/>
    </source>
</evidence>